<evidence type="ECO:0000313" key="2">
    <source>
        <dbReference type="EMBL" id="KKU95313.1"/>
    </source>
</evidence>
<accession>A0A0G1WYB9</accession>
<dbReference type="AlphaFoldDB" id="A0A0G1WYB9"/>
<reference evidence="2 3" key="1">
    <citation type="journal article" date="2015" name="Nature">
        <title>rRNA introns, odd ribosomes, and small enigmatic genomes across a large radiation of phyla.</title>
        <authorList>
            <person name="Brown C.T."/>
            <person name="Hug L.A."/>
            <person name="Thomas B.C."/>
            <person name="Sharon I."/>
            <person name="Castelle C.J."/>
            <person name="Singh A."/>
            <person name="Wilkins M.J."/>
            <person name="Williams K.H."/>
            <person name="Banfield J.F."/>
        </authorList>
    </citation>
    <scope>NUCLEOTIDE SEQUENCE [LARGE SCALE GENOMIC DNA]</scope>
</reference>
<dbReference type="EMBL" id="LCPJ01000023">
    <property type="protein sequence ID" value="KKU95313.1"/>
    <property type="molecule type" value="Genomic_DNA"/>
</dbReference>
<dbReference type="InterPro" id="IPR043993">
    <property type="entry name" value="T4SS_pilin"/>
</dbReference>
<keyword evidence="1" id="KW-0812">Transmembrane</keyword>
<organism evidence="2 3">
    <name type="scientific">Candidatus Gottesmanbacteria bacterium GW2011_GWA1_48_13</name>
    <dbReference type="NCBI Taxonomy" id="1618439"/>
    <lineage>
        <taxon>Bacteria</taxon>
        <taxon>Candidatus Gottesmaniibacteriota</taxon>
    </lineage>
</organism>
<comment type="caution">
    <text evidence="2">The sequence shown here is derived from an EMBL/GenBank/DDBJ whole genome shotgun (WGS) entry which is preliminary data.</text>
</comment>
<keyword evidence="1" id="KW-1133">Transmembrane helix</keyword>
<feature type="transmembrane region" description="Helical" evidence="1">
    <location>
        <begin position="76"/>
        <end position="96"/>
    </location>
</feature>
<dbReference type="Pfam" id="PF18895">
    <property type="entry name" value="T4SS_pilin"/>
    <property type="match status" value="1"/>
</dbReference>
<proteinExistence type="predicted"/>
<protein>
    <submittedName>
        <fullName evidence="2">Uncharacterized protein</fullName>
    </submittedName>
</protein>
<feature type="transmembrane region" description="Helical" evidence="1">
    <location>
        <begin position="32"/>
        <end position="56"/>
    </location>
</feature>
<evidence type="ECO:0000256" key="1">
    <source>
        <dbReference type="SAM" id="Phobius"/>
    </source>
</evidence>
<keyword evidence="1" id="KW-0472">Membrane</keyword>
<name>A0A0G1WYB9_9BACT</name>
<dbReference type="Proteomes" id="UP000034661">
    <property type="component" value="Unassembled WGS sequence"/>
</dbReference>
<evidence type="ECO:0000313" key="3">
    <source>
        <dbReference type="Proteomes" id="UP000034661"/>
    </source>
</evidence>
<sequence>MQSLAQITNPAINSKIGSGDGVAGFQLVANNLIQMAFIAGSIIAFVVLLIGSIEYITGGGDKEATQKAGKKITSSLIGLALLFSVFAIISIVERLFGISITKLNLPTVTQP</sequence>
<gene>
    <name evidence="2" type="ORF">UY27_C0023G0021</name>
</gene>